<reference evidence="1" key="2">
    <citation type="submission" date="2023-02" db="EMBL/GenBank/DDBJ databases">
        <authorList>
            <person name="Sun Q."/>
            <person name="Mori K."/>
        </authorList>
    </citation>
    <scope>NUCLEOTIDE SEQUENCE</scope>
    <source>
        <strain evidence="1">NBRC 112290</strain>
    </source>
</reference>
<evidence type="ECO:0000313" key="1">
    <source>
        <dbReference type="EMBL" id="GMA30383.1"/>
    </source>
</evidence>
<reference evidence="1" key="1">
    <citation type="journal article" date="2014" name="Int. J. Syst. Evol. Microbiol.">
        <title>Complete genome sequence of Corynebacterium casei LMG S-19264T (=DSM 44701T), isolated from a smear-ripened cheese.</title>
        <authorList>
            <consortium name="US DOE Joint Genome Institute (JGI-PGF)"/>
            <person name="Walter F."/>
            <person name="Albersmeier A."/>
            <person name="Kalinowski J."/>
            <person name="Ruckert C."/>
        </authorList>
    </citation>
    <scope>NUCLEOTIDE SEQUENCE</scope>
    <source>
        <strain evidence="1">NBRC 112290</strain>
    </source>
</reference>
<name>A0AA37UNL1_9MICO</name>
<accession>A0AA37UNL1</accession>
<dbReference type="EMBL" id="BSUM01000001">
    <property type="protein sequence ID" value="GMA30383.1"/>
    <property type="molecule type" value="Genomic_DNA"/>
</dbReference>
<comment type="caution">
    <text evidence="1">The sequence shown here is derived from an EMBL/GenBank/DDBJ whole genome shotgun (WGS) entry which is preliminary data.</text>
</comment>
<gene>
    <name evidence="1" type="ORF">GCM10025875_03750</name>
</gene>
<proteinExistence type="predicted"/>
<keyword evidence="2" id="KW-1185">Reference proteome</keyword>
<dbReference type="InterPro" id="IPR025101">
    <property type="entry name" value="DUF4012"/>
</dbReference>
<dbReference type="Proteomes" id="UP001157161">
    <property type="component" value="Unassembled WGS sequence"/>
</dbReference>
<organism evidence="1 2">
    <name type="scientific">Litorihabitans aurantiacus</name>
    <dbReference type="NCBI Taxonomy" id="1930061"/>
    <lineage>
        <taxon>Bacteria</taxon>
        <taxon>Bacillati</taxon>
        <taxon>Actinomycetota</taxon>
        <taxon>Actinomycetes</taxon>
        <taxon>Micrococcales</taxon>
        <taxon>Beutenbergiaceae</taxon>
        <taxon>Litorihabitans</taxon>
    </lineage>
</organism>
<dbReference type="AlphaFoldDB" id="A0AA37UNL1"/>
<protein>
    <recommendedName>
        <fullName evidence="3">DUF4012 domain-containing protein</fullName>
    </recommendedName>
</protein>
<evidence type="ECO:0008006" key="3">
    <source>
        <dbReference type="Google" id="ProtNLM"/>
    </source>
</evidence>
<sequence>MLGWVLLGCVAVVAVAGAWTAVDALRVRDQLVEAASVVPQLEDQVLAGDDEAVTTSVETLRDAASSAVATTGRPHWKLTSWLPGMGPNVRAVQTLARTVSDLAEGPLPSLPAVAAAASPTALAPRDGRVDVQGVADAAPVVIAADDGVNAAIDSLVAIDRTALLPQVSDAVDQLSGELVDLRLSTATASRAVQLIPPMMGIDGPRDYLVLVQNNAEPRALGGIVGSVLVLRADGGSIELVEQVAGNSISFEEPVGDLSDSERAIFGTQLGRFMLNVTSTPDFPRAAQLASDMWVAERGEAPAGVLSLDPVALAGLLGATGPVTTEAGLTLTADDAAQYLLNQVYLDEPDPARQDVFFADAAASIFTALSGGAAMLRRRSRRWCGRATRGA</sequence>
<evidence type="ECO:0000313" key="2">
    <source>
        <dbReference type="Proteomes" id="UP001157161"/>
    </source>
</evidence>
<dbReference type="Pfam" id="PF13196">
    <property type="entry name" value="DUF4012"/>
    <property type="match status" value="1"/>
</dbReference>